<evidence type="ECO:0000256" key="7">
    <source>
        <dbReference type="RuleBase" id="RU000304"/>
    </source>
</evidence>
<dbReference type="SMART" id="SM00220">
    <property type="entry name" value="S_TKc"/>
    <property type="match status" value="1"/>
</dbReference>
<keyword evidence="10" id="KW-1185">Reference proteome</keyword>
<dbReference type="eggNOG" id="ENOG502QSBF">
    <property type="taxonomic scope" value="Eukaryota"/>
</dbReference>
<feature type="domain" description="Protein kinase" evidence="8">
    <location>
        <begin position="3"/>
        <end position="272"/>
    </location>
</feature>
<dbReference type="EMBL" id="GL377606">
    <property type="protein sequence ID" value="EFJ19461.1"/>
    <property type="molecule type" value="Genomic_DNA"/>
</dbReference>
<organism evidence="10">
    <name type="scientific">Selaginella moellendorffii</name>
    <name type="common">Spikemoss</name>
    <dbReference type="NCBI Taxonomy" id="88036"/>
    <lineage>
        <taxon>Eukaryota</taxon>
        <taxon>Viridiplantae</taxon>
        <taxon>Streptophyta</taxon>
        <taxon>Embryophyta</taxon>
        <taxon>Tracheophyta</taxon>
        <taxon>Lycopodiopsida</taxon>
        <taxon>Selaginellales</taxon>
        <taxon>Selaginellaceae</taxon>
        <taxon>Selaginella</taxon>
    </lineage>
</organism>
<evidence type="ECO:0000256" key="1">
    <source>
        <dbReference type="ARBA" id="ARBA00022527"/>
    </source>
</evidence>
<feature type="non-terminal residue" evidence="9">
    <location>
        <position position="1"/>
    </location>
</feature>
<dbReference type="Gramene" id="EFJ19461">
    <property type="protein sequence ID" value="EFJ19461"/>
    <property type="gene ID" value="SELMODRAFT_24877"/>
</dbReference>
<keyword evidence="3 6" id="KW-0547">Nucleotide-binding</keyword>
<name>D8S853_SELML</name>
<dbReference type="Proteomes" id="UP000001514">
    <property type="component" value="Unassembled WGS sequence"/>
</dbReference>
<dbReference type="PROSITE" id="PS00107">
    <property type="entry name" value="PROTEIN_KINASE_ATP"/>
    <property type="match status" value="1"/>
</dbReference>
<dbReference type="InterPro" id="IPR001245">
    <property type="entry name" value="Ser-Thr/Tyr_kinase_cat_dom"/>
</dbReference>
<evidence type="ECO:0000256" key="5">
    <source>
        <dbReference type="ARBA" id="ARBA00022840"/>
    </source>
</evidence>
<keyword evidence="4" id="KW-0418">Kinase</keyword>
<dbReference type="PROSITE" id="PS50011">
    <property type="entry name" value="PROTEIN_KINASE_DOM"/>
    <property type="match status" value="1"/>
</dbReference>
<evidence type="ECO:0000313" key="9">
    <source>
        <dbReference type="EMBL" id="EFJ19461.1"/>
    </source>
</evidence>
<evidence type="ECO:0000313" key="10">
    <source>
        <dbReference type="Proteomes" id="UP000001514"/>
    </source>
</evidence>
<dbReference type="PANTHER" id="PTHR47989:SF61">
    <property type="entry name" value="PROTEIN KINASE DOMAIN-CONTAINING PROTEIN"/>
    <property type="match status" value="1"/>
</dbReference>
<dbReference type="AlphaFoldDB" id="D8S853"/>
<protein>
    <recommendedName>
        <fullName evidence="8">Protein kinase domain-containing protein</fullName>
    </recommendedName>
</protein>
<dbReference type="STRING" id="88036.D8S853"/>
<keyword evidence="1 7" id="KW-0723">Serine/threonine-protein kinase</keyword>
<dbReference type="InterPro" id="IPR008271">
    <property type="entry name" value="Ser/Thr_kinase_AS"/>
</dbReference>
<dbReference type="Gene3D" id="1.10.510.10">
    <property type="entry name" value="Transferase(Phosphotransferase) domain 1"/>
    <property type="match status" value="1"/>
</dbReference>
<proteinExistence type="inferred from homology"/>
<feature type="binding site" evidence="6">
    <location>
        <position position="31"/>
    </location>
    <ligand>
        <name>ATP</name>
        <dbReference type="ChEBI" id="CHEBI:30616"/>
    </ligand>
</feature>
<dbReference type="PIRSF" id="PIRSF000654">
    <property type="entry name" value="Integrin-linked_kinase"/>
    <property type="match status" value="1"/>
</dbReference>
<evidence type="ECO:0000256" key="4">
    <source>
        <dbReference type="ARBA" id="ARBA00022777"/>
    </source>
</evidence>
<evidence type="ECO:0000256" key="6">
    <source>
        <dbReference type="PROSITE-ProRule" id="PRU10141"/>
    </source>
</evidence>
<dbReference type="FunFam" id="1.10.510.10:FF:000095">
    <property type="entry name" value="protein STRUBBELIG-RECEPTOR FAMILY 8"/>
    <property type="match status" value="1"/>
</dbReference>
<dbReference type="KEGG" id="smo:SELMODRAFT_24877"/>
<dbReference type="GO" id="GO:0005524">
    <property type="term" value="F:ATP binding"/>
    <property type="evidence" value="ECO:0007669"/>
    <property type="project" value="UniProtKB-UniRule"/>
</dbReference>
<dbReference type="OMA" id="HYGCLED"/>
<feature type="non-terminal residue" evidence="9">
    <location>
        <position position="273"/>
    </location>
</feature>
<evidence type="ECO:0000256" key="2">
    <source>
        <dbReference type="ARBA" id="ARBA00022679"/>
    </source>
</evidence>
<dbReference type="Gene3D" id="3.30.200.20">
    <property type="entry name" value="Phosphorylase Kinase, domain 1"/>
    <property type="match status" value="1"/>
</dbReference>
<dbReference type="HOGENOM" id="CLU_000288_21_4_1"/>
<dbReference type="InParanoid" id="D8S853"/>
<reference evidence="9 10" key="1">
    <citation type="journal article" date="2011" name="Science">
        <title>The Selaginella genome identifies genetic changes associated with the evolution of vascular plants.</title>
        <authorList>
            <person name="Banks J.A."/>
            <person name="Nishiyama T."/>
            <person name="Hasebe M."/>
            <person name="Bowman J.L."/>
            <person name="Gribskov M."/>
            <person name="dePamphilis C."/>
            <person name="Albert V.A."/>
            <person name="Aono N."/>
            <person name="Aoyama T."/>
            <person name="Ambrose B.A."/>
            <person name="Ashton N.W."/>
            <person name="Axtell M.J."/>
            <person name="Barker E."/>
            <person name="Barker M.S."/>
            <person name="Bennetzen J.L."/>
            <person name="Bonawitz N.D."/>
            <person name="Chapple C."/>
            <person name="Cheng C."/>
            <person name="Correa L.G."/>
            <person name="Dacre M."/>
            <person name="DeBarry J."/>
            <person name="Dreyer I."/>
            <person name="Elias M."/>
            <person name="Engstrom E.M."/>
            <person name="Estelle M."/>
            <person name="Feng L."/>
            <person name="Finet C."/>
            <person name="Floyd S.K."/>
            <person name="Frommer W.B."/>
            <person name="Fujita T."/>
            <person name="Gramzow L."/>
            <person name="Gutensohn M."/>
            <person name="Harholt J."/>
            <person name="Hattori M."/>
            <person name="Heyl A."/>
            <person name="Hirai T."/>
            <person name="Hiwatashi Y."/>
            <person name="Ishikawa M."/>
            <person name="Iwata M."/>
            <person name="Karol K.G."/>
            <person name="Koehler B."/>
            <person name="Kolukisaoglu U."/>
            <person name="Kubo M."/>
            <person name="Kurata T."/>
            <person name="Lalonde S."/>
            <person name="Li K."/>
            <person name="Li Y."/>
            <person name="Litt A."/>
            <person name="Lyons E."/>
            <person name="Manning G."/>
            <person name="Maruyama T."/>
            <person name="Michael T.P."/>
            <person name="Mikami K."/>
            <person name="Miyazaki S."/>
            <person name="Morinaga S."/>
            <person name="Murata T."/>
            <person name="Mueller-Roeber B."/>
            <person name="Nelson D.R."/>
            <person name="Obara M."/>
            <person name="Oguri Y."/>
            <person name="Olmstead R.G."/>
            <person name="Onodera N."/>
            <person name="Petersen B.L."/>
            <person name="Pils B."/>
            <person name="Prigge M."/>
            <person name="Rensing S.A."/>
            <person name="Riano-Pachon D.M."/>
            <person name="Roberts A.W."/>
            <person name="Sato Y."/>
            <person name="Scheller H.V."/>
            <person name="Schulz B."/>
            <person name="Schulz C."/>
            <person name="Shakirov E.V."/>
            <person name="Shibagaki N."/>
            <person name="Shinohara N."/>
            <person name="Shippen D.E."/>
            <person name="Soerensen I."/>
            <person name="Sotooka R."/>
            <person name="Sugimoto N."/>
            <person name="Sugita M."/>
            <person name="Sumikawa N."/>
            <person name="Tanurdzic M."/>
            <person name="Theissen G."/>
            <person name="Ulvskov P."/>
            <person name="Wakazuki S."/>
            <person name="Weng J.K."/>
            <person name="Willats W.W."/>
            <person name="Wipf D."/>
            <person name="Wolf P.G."/>
            <person name="Yang L."/>
            <person name="Zimmer A.D."/>
            <person name="Zhu Q."/>
            <person name="Mitros T."/>
            <person name="Hellsten U."/>
            <person name="Loque D."/>
            <person name="Otillar R."/>
            <person name="Salamov A."/>
            <person name="Schmutz J."/>
            <person name="Shapiro H."/>
            <person name="Lindquist E."/>
            <person name="Lucas S."/>
            <person name="Rokhsar D."/>
            <person name="Grigoriev I.V."/>
        </authorList>
    </citation>
    <scope>NUCLEOTIDE SEQUENCE [LARGE SCALE GENOMIC DNA]</scope>
</reference>
<keyword evidence="2" id="KW-0808">Transferase</keyword>
<comment type="similarity">
    <text evidence="7">Belongs to the protein kinase superfamily.</text>
</comment>
<evidence type="ECO:0000256" key="3">
    <source>
        <dbReference type="ARBA" id="ARBA00022741"/>
    </source>
</evidence>
<dbReference type="InterPro" id="IPR011009">
    <property type="entry name" value="Kinase-like_dom_sf"/>
</dbReference>
<dbReference type="PANTHER" id="PTHR47989">
    <property type="entry name" value="OS01G0750732 PROTEIN"/>
    <property type="match status" value="1"/>
</dbReference>
<dbReference type="PROSITE" id="PS00108">
    <property type="entry name" value="PROTEIN_KINASE_ST"/>
    <property type="match status" value="1"/>
</dbReference>
<dbReference type="GO" id="GO:0004674">
    <property type="term" value="F:protein serine/threonine kinase activity"/>
    <property type="evidence" value="ECO:0007669"/>
    <property type="project" value="UniProtKB-KW"/>
</dbReference>
<accession>D8S853</accession>
<dbReference type="InterPro" id="IPR017441">
    <property type="entry name" value="Protein_kinase_ATP_BS"/>
</dbReference>
<dbReference type="SUPFAM" id="SSF56112">
    <property type="entry name" value="Protein kinase-like (PK-like)"/>
    <property type="match status" value="1"/>
</dbReference>
<dbReference type="Pfam" id="PF07714">
    <property type="entry name" value="PK_Tyr_Ser-Thr"/>
    <property type="match status" value="1"/>
</dbReference>
<sequence length="273" mass="30434">ATQNFSKELGRGGFAKVYYGVLSDGREIAAKVYFEENERLRKRRDAFLNEVEILSRVHHKNLVSLIGYCVESLSLIVVFEYMSGGTVQGKLHAGTQACLTWETRLTIALDAAQGVEYLHTCCIPQVMHRDLKSSNILLSDKMMAKVGDFGISKFLSPDDDISNSVKGTPGYVDPEYFATNRFSEKSDVYSFGVVLLELICGRGPLDSELLDQGLTLISGKTREVVDLRLENTYNLESMQRVVDTANSCIESDPSNRPDMSIIVGELKEALWLQ</sequence>
<evidence type="ECO:0000259" key="8">
    <source>
        <dbReference type="PROSITE" id="PS50011"/>
    </source>
</evidence>
<gene>
    <name evidence="9" type="ORF">SELMODRAFT_24877</name>
</gene>
<dbReference type="InterPro" id="IPR000719">
    <property type="entry name" value="Prot_kinase_dom"/>
</dbReference>
<keyword evidence="5 6" id="KW-0067">ATP-binding</keyword>